<sequence length="249" mass="28837">MTPPQHLDDILRDWPYDPDEGAVRLTEGEGGREVLQMRIDLGVLQLETTDRPDGLRPGGFATMREQLTDIAAKAGEGFLFSEEQCLDADREFVQFYHRRVCWLQLARYEMAVRDADHTLAMMDLCALHSPDERWTLTHEQYRPFVLYHRTQASALAALERSGAEEAVEEMNAGLERLRELFAQFEVEEHFDENDLVVQLTKMREQLREEYQVGRTLQERLQDAVSAEQYELAAEIRDLLDRRHEGGGKN</sequence>
<dbReference type="EMBL" id="CP036433">
    <property type="protein sequence ID" value="QDU97945.1"/>
    <property type="molecule type" value="Genomic_DNA"/>
</dbReference>
<reference evidence="3 4" key="1">
    <citation type="submission" date="2019-02" db="EMBL/GenBank/DDBJ databases">
        <title>Deep-cultivation of Planctomycetes and their phenomic and genomic characterization uncovers novel biology.</title>
        <authorList>
            <person name="Wiegand S."/>
            <person name="Jogler M."/>
            <person name="Boedeker C."/>
            <person name="Pinto D."/>
            <person name="Vollmers J."/>
            <person name="Rivas-Marin E."/>
            <person name="Kohn T."/>
            <person name="Peeters S.H."/>
            <person name="Heuer A."/>
            <person name="Rast P."/>
            <person name="Oberbeckmann S."/>
            <person name="Bunk B."/>
            <person name="Jeske O."/>
            <person name="Meyerdierks A."/>
            <person name="Storesund J.E."/>
            <person name="Kallscheuer N."/>
            <person name="Luecker S."/>
            <person name="Lage O.M."/>
            <person name="Pohl T."/>
            <person name="Merkel B.J."/>
            <person name="Hornburger P."/>
            <person name="Mueller R.-W."/>
            <person name="Bruemmer F."/>
            <person name="Labrenz M."/>
            <person name="Spormann A.M."/>
            <person name="Op den Camp H."/>
            <person name="Overmann J."/>
            <person name="Amann R."/>
            <person name="Jetten M.S.M."/>
            <person name="Mascher T."/>
            <person name="Medema M.H."/>
            <person name="Devos D.P."/>
            <person name="Kaster A.-K."/>
            <person name="Ovreas L."/>
            <person name="Rohde M."/>
            <person name="Galperin M.Y."/>
            <person name="Jogler C."/>
        </authorList>
    </citation>
    <scope>NUCLEOTIDE SEQUENCE [LARGE SCALE GENOMIC DNA]</scope>
    <source>
        <strain evidence="3 4">Pla85_3_4</strain>
    </source>
</reference>
<gene>
    <name evidence="3" type="ORF">Pla8534_58040</name>
</gene>
<keyword evidence="1" id="KW-0175">Coiled coil</keyword>
<dbReference type="RefSeq" id="WP_145056761.1">
    <property type="nucleotide sequence ID" value="NZ_CP036433.1"/>
</dbReference>
<evidence type="ECO:0000313" key="4">
    <source>
        <dbReference type="Proteomes" id="UP000317648"/>
    </source>
</evidence>
<evidence type="ECO:0000313" key="3">
    <source>
        <dbReference type="EMBL" id="QDU97945.1"/>
    </source>
</evidence>
<feature type="coiled-coil region" evidence="1">
    <location>
        <begin position="160"/>
        <end position="187"/>
    </location>
</feature>
<dbReference type="Pfam" id="PF02151">
    <property type="entry name" value="UVR"/>
    <property type="match status" value="1"/>
</dbReference>
<dbReference type="InterPro" id="IPR001943">
    <property type="entry name" value="UVR_dom"/>
</dbReference>
<dbReference type="AlphaFoldDB" id="A0A518E1G9"/>
<feature type="domain" description="UVR" evidence="2">
    <location>
        <begin position="214"/>
        <end position="239"/>
    </location>
</feature>
<keyword evidence="4" id="KW-1185">Reference proteome</keyword>
<dbReference type="Proteomes" id="UP000317648">
    <property type="component" value="Chromosome"/>
</dbReference>
<accession>A0A518E1G9</accession>
<protein>
    <recommendedName>
        <fullName evidence="2">UVR domain-containing protein</fullName>
    </recommendedName>
</protein>
<proteinExistence type="predicted"/>
<name>A0A518E1G9_9BACT</name>
<evidence type="ECO:0000259" key="2">
    <source>
        <dbReference type="Pfam" id="PF02151"/>
    </source>
</evidence>
<dbReference type="OrthoDB" id="252502at2"/>
<dbReference type="KEGG" id="lcre:Pla8534_58040"/>
<organism evidence="3 4">
    <name type="scientific">Lignipirellula cremea</name>
    <dbReference type="NCBI Taxonomy" id="2528010"/>
    <lineage>
        <taxon>Bacteria</taxon>
        <taxon>Pseudomonadati</taxon>
        <taxon>Planctomycetota</taxon>
        <taxon>Planctomycetia</taxon>
        <taxon>Pirellulales</taxon>
        <taxon>Pirellulaceae</taxon>
        <taxon>Lignipirellula</taxon>
    </lineage>
</organism>
<evidence type="ECO:0000256" key="1">
    <source>
        <dbReference type="SAM" id="Coils"/>
    </source>
</evidence>